<evidence type="ECO:0000256" key="5">
    <source>
        <dbReference type="ARBA" id="ARBA00022692"/>
    </source>
</evidence>
<dbReference type="PANTHER" id="PTHR23517:SF15">
    <property type="entry name" value="PROTON-DEPENDENT OLIGOPEPTIDE FAMILY TRANSPORT PROTEIN"/>
    <property type="match status" value="1"/>
</dbReference>
<comment type="caution">
    <text evidence="12">The sequence shown here is derived from an EMBL/GenBank/DDBJ whole genome shotgun (WGS) entry which is preliminary data.</text>
</comment>
<dbReference type="InterPro" id="IPR050171">
    <property type="entry name" value="MFS_Transporters"/>
</dbReference>
<feature type="transmembrane region" description="Helical" evidence="10">
    <location>
        <begin position="465"/>
        <end position="485"/>
    </location>
</feature>
<evidence type="ECO:0000313" key="12">
    <source>
        <dbReference type="EMBL" id="MFD1202095.1"/>
    </source>
</evidence>
<feature type="transmembrane region" description="Helical" evidence="10">
    <location>
        <begin position="398"/>
        <end position="417"/>
    </location>
</feature>
<reference evidence="13" key="1">
    <citation type="journal article" date="2019" name="Int. J. Syst. Evol. Microbiol.">
        <title>The Global Catalogue of Microorganisms (GCM) 10K type strain sequencing project: providing services to taxonomists for standard genome sequencing and annotation.</title>
        <authorList>
            <consortium name="The Broad Institute Genomics Platform"/>
            <consortium name="The Broad Institute Genome Sequencing Center for Infectious Disease"/>
            <person name="Wu L."/>
            <person name="Ma J."/>
        </authorList>
    </citation>
    <scope>NUCLEOTIDE SEQUENCE [LARGE SCALE GENOMIC DNA]</scope>
    <source>
        <strain evidence="13">CCUG 50213</strain>
    </source>
</reference>
<dbReference type="RefSeq" id="WP_382389562.1">
    <property type="nucleotide sequence ID" value="NZ_BAAAKZ010000013.1"/>
</dbReference>
<keyword evidence="6 10" id="KW-1133">Transmembrane helix</keyword>
<dbReference type="InterPro" id="IPR036259">
    <property type="entry name" value="MFS_trans_sf"/>
</dbReference>
<protein>
    <submittedName>
        <fullName evidence="12">Peptide MFS transporter</fullName>
    </submittedName>
</protein>
<evidence type="ECO:0000256" key="1">
    <source>
        <dbReference type="ARBA" id="ARBA00004651"/>
    </source>
</evidence>
<feature type="transmembrane region" description="Helical" evidence="10">
    <location>
        <begin position="438"/>
        <end position="459"/>
    </location>
</feature>
<feature type="region of interest" description="Disordered" evidence="9">
    <location>
        <begin position="1"/>
        <end position="21"/>
    </location>
</feature>
<dbReference type="SUPFAM" id="SSF103473">
    <property type="entry name" value="MFS general substrate transporter"/>
    <property type="match status" value="2"/>
</dbReference>
<feature type="domain" description="Major facilitator superfamily (MFS) profile" evidence="11">
    <location>
        <begin position="33"/>
        <end position="489"/>
    </location>
</feature>
<keyword evidence="7 10" id="KW-0472">Membrane</keyword>
<feature type="transmembrane region" description="Helical" evidence="10">
    <location>
        <begin position="72"/>
        <end position="93"/>
    </location>
</feature>
<evidence type="ECO:0000259" key="11">
    <source>
        <dbReference type="PROSITE" id="PS50850"/>
    </source>
</evidence>
<evidence type="ECO:0000256" key="8">
    <source>
        <dbReference type="RuleBase" id="RU003755"/>
    </source>
</evidence>
<name>A0ABW3TNF9_9MICO</name>
<comment type="similarity">
    <text evidence="2 8">Belongs to the major facilitator superfamily. Proton-dependent oligopeptide transporter (POT/PTR) (TC 2.A.17) family.</text>
</comment>
<keyword evidence="13" id="KW-1185">Reference proteome</keyword>
<gene>
    <name evidence="12" type="ORF">ACFQ3U_09335</name>
</gene>
<dbReference type="InterPro" id="IPR000109">
    <property type="entry name" value="POT_fam"/>
</dbReference>
<dbReference type="InterPro" id="IPR020846">
    <property type="entry name" value="MFS_dom"/>
</dbReference>
<evidence type="ECO:0000256" key="10">
    <source>
        <dbReference type="SAM" id="Phobius"/>
    </source>
</evidence>
<evidence type="ECO:0000256" key="6">
    <source>
        <dbReference type="ARBA" id="ARBA00022989"/>
    </source>
</evidence>
<feature type="transmembrane region" description="Helical" evidence="10">
    <location>
        <begin position="233"/>
        <end position="255"/>
    </location>
</feature>
<dbReference type="PROSITE" id="PS50850">
    <property type="entry name" value="MFS"/>
    <property type="match status" value="1"/>
</dbReference>
<accession>A0ABW3TNF9</accession>
<dbReference type="InterPro" id="IPR005279">
    <property type="entry name" value="Dipep/tripep_permease"/>
</dbReference>
<comment type="subcellular location">
    <subcellularLocation>
        <location evidence="1">Cell membrane</location>
        <topology evidence="1">Multi-pass membrane protein</topology>
    </subcellularLocation>
    <subcellularLocation>
        <location evidence="8">Membrane</location>
        <topology evidence="8">Multi-pass membrane protein</topology>
    </subcellularLocation>
</comment>
<evidence type="ECO:0000256" key="4">
    <source>
        <dbReference type="ARBA" id="ARBA00022475"/>
    </source>
</evidence>
<keyword evidence="5 8" id="KW-0812">Transmembrane</keyword>
<evidence type="ECO:0000256" key="3">
    <source>
        <dbReference type="ARBA" id="ARBA00022448"/>
    </source>
</evidence>
<feature type="transmembrane region" description="Helical" evidence="10">
    <location>
        <begin position="342"/>
        <end position="361"/>
    </location>
</feature>
<keyword evidence="3 8" id="KW-0813">Transport</keyword>
<feature type="transmembrane region" description="Helical" evidence="10">
    <location>
        <begin position="43"/>
        <end position="60"/>
    </location>
</feature>
<feature type="transmembrane region" description="Helical" evidence="10">
    <location>
        <begin position="193"/>
        <end position="212"/>
    </location>
</feature>
<feature type="transmembrane region" description="Helical" evidence="10">
    <location>
        <begin position="294"/>
        <end position="322"/>
    </location>
</feature>
<organism evidence="12 13">
    <name type="scientific">Leucobacter albus</name>
    <dbReference type="NCBI Taxonomy" id="272210"/>
    <lineage>
        <taxon>Bacteria</taxon>
        <taxon>Bacillati</taxon>
        <taxon>Actinomycetota</taxon>
        <taxon>Actinomycetes</taxon>
        <taxon>Micrococcales</taxon>
        <taxon>Microbacteriaceae</taxon>
        <taxon>Leucobacter</taxon>
    </lineage>
</organism>
<dbReference type="PANTHER" id="PTHR23517">
    <property type="entry name" value="RESISTANCE PROTEIN MDTM, PUTATIVE-RELATED-RELATED"/>
    <property type="match status" value="1"/>
</dbReference>
<proteinExistence type="inferred from homology"/>
<feature type="transmembrane region" description="Helical" evidence="10">
    <location>
        <begin position="166"/>
        <end position="187"/>
    </location>
</feature>
<evidence type="ECO:0000313" key="13">
    <source>
        <dbReference type="Proteomes" id="UP001597181"/>
    </source>
</evidence>
<dbReference type="NCBIfam" id="TIGR00924">
    <property type="entry name" value="yjdL_sub1_fam"/>
    <property type="match status" value="1"/>
</dbReference>
<dbReference type="Proteomes" id="UP001597181">
    <property type="component" value="Unassembled WGS sequence"/>
</dbReference>
<dbReference type="CDD" id="cd17346">
    <property type="entry name" value="MFS_DtpA_like"/>
    <property type="match status" value="1"/>
</dbReference>
<dbReference type="Pfam" id="PF00854">
    <property type="entry name" value="PTR2"/>
    <property type="match status" value="1"/>
</dbReference>
<dbReference type="InterPro" id="IPR018456">
    <property type="entry name" value="PTR2_symporter_CS"/>
</dbReference>
<dbReference type="Gene3D" id="1.20.1250.20">
    <property type="entry name" value="MFS general substrate transporter like domains"/>
    <property type="match status" value="1"/>
</dbReference>
<evidence type="ECO:0000256" key="9">
    <source>
        <dbReference type="SAM" id="MobiDB-lite"/>
    </source>
</evidence>
<sequence length="497" mass="52745">MSSPTTQPDSPVPAKQPGSQQRGFFGHPWGLANLAGVEMWERFSFYGMQALLAFYIYYSVTDGGLGMSQAAATSIVGAYGGLVYLSAVLGGWVADRVLGAERTLLAAACSIMAGHLALAFIPGAAGLAIGLIGVALGSGSLKTTTSTVLGDLYEKGDQRRDAAFSIYYMGVNIGGFVGPLLTSALWGWKGFHWGFGLAAVGMAIGLGQYLAMRKHTVREESRKPSNPLSPKQGRVWILVFAVAIALAALAVSFGVVTAENLSSVVVLLIVIAVVVLFTVILTSTQVTRFERRQVLSFIPLFFASAVFWSLFQQQFTVLAIYADERLNRNVFGTILPPSVVNSINPIFIIIFAGVFAAMWVKLGDRAPSTPVKFSLGTAIMGIAFLCFIPFAGGANGSVPLIAFVFIMLLFTFAELCLSPVGQSLATKLAPKAFHSQMVALFFLSISLGSASAGTLSTMYSPENEAPYFLIIGLASIAVGAILFLVRKPVLKLMGGVR</sequence>
<dbReference type="PROSITE" id="PS01023">
    <property type="entry name" value="PTR2_2"/>
    <property type="match status" value="1"/>
</dbReference>
<evidence type="ECO:0000256" key="2">
    <source>
        <dbReference type="ARBA" id="ARBA00005982"/>
    </source>
</evidence>
<feature type="transmembrane region" description="Helical" evidence="10">
    <location>
        <begin position="373"/>
        <end position="392"/>
    </location>
</feature>
<keyword evidence="4" id="KW-1003">Cell membrane</keyword>
<dbReference type="EMBL" id="JBHTLY010000003">
    <property type="protein sequence ID" value="MFD1202095.1"/>
    <property type="molecule type" value="Genomic_DNA"/>
</dbReference>
<feature type="transmembrane region" description="Helical" evidence="10">
    <location>
        <begin position="105"/>
        <end position="136"/>
    </location>
</feature>
<feature type="transmembrane region" description="Helical" evidence="10">
    <location>
        <begin position="261"/>
        <end position="282"/>
    </location>
</feature>
<evidence type="ECO:0000256" key="7">
    <source>
        <dbReference type="ARBA" id="ARBA00023136"/>
    </source>
</evidence>